<keyword evidence="4" id="KW-1185">Reference proteome</keyword>
<name>A0A2C6MFR3_9FIRM</name>
<accession>A0A2C6MFR3</accession>
<keyword evidence="1" id="KW-0812">Transmembrane</keyword>
<gene>
    <name evidence="3" type="ORF">P378_09340</name>
</gene>
<keyword evidence="1" id="KW-0472">Membrane</keyword>
<dbReference type="RefSeq" id="WP_180261027.1">
    <property type="nucleotide sequence ID" value="NZ_AWQQ01000048.1"/>
</dbReference>
<dbReference type="InterPro" id="IPR032256">
    <property type="entry name" value="DUF4829"/>
</dbReference>
<reference evidence="3 4" key="1">
    <citation type="submission" date="2013-09" db="EMBL/GenBank/DDBJ databases">
        <title>Biodegradation of hydrocarbons in the deep terrestrial subsurface : characterization of a microbial consortium composed of two Desulfotomaculum species originating from a deep geological formation.</title>
        <authorList>
            <person name="Aullo T."/>
            <person name="Berlendis S."/>
            <person name="Lascourreges J.-F."/>
            <person name="Dessort D."/>
            <person name="Saint-Laurent S."/>
            <person name="Schraauwers B."/>
            <person name="Mas J."/>
            <person name="Magot M."/>
            <person name="Ranchou-Peyruse A."/>
        </authorList>
    </citation>
    <scope>NUCLEOTIDE SEQUENCE [LARGE SCALE GENOMIC DNA]</scope>
    <source>
        <strain evidence="3 4">Bs107</strain>
    </source>
</reference>
<sequence>MDRKRIIRPTILFLIFILGLLAFLNKEIELNLRVWRSDPDEVVQMYFEGVNIKNLDLVKATLYEHGKNTIYTFDAVEYYKIISIEKDEKESQLQKNWIKYNEKGRFKKDPYDIAIYKVKYFLKLNPKADYNNGVNGVFIGQEGYGVKTICLVKLNKFSSWKIYDIG</sequence>
<evidence type="ECO:0000313" key="3">
    <source>
        <dbReference type="EMBL" id="PHJ38515.1"/>
    </source>
</evidence>
<keyword evidence="1" id="KW-1133">Transmembrane helix</keyword>
<feature type="domain" description="DUF4829" evidence="2">
    <location>
        <begin position="41"/>
        <end position="166"/>
    </location>
</feature>
<dbReference type="Proteomes" id="UP000222564">
    <property type="component" value="Unassembled WGS sequence"/>
</dbReference>
<evidence type="ECO:0000259" key="2">
    <source>
        <dbReference type="Pfam" id="PF16111"/>
    </source>
</evidence>
<comment type="caution">
    <text evidence="3">The sequence shown here is derived from an EMBL/GenBank/DDBJ whole genome shotgun (WGS) entry which is preliminary data.</text>
</comment>
<organism evidence="3 4">
    <name type="scientific">Desulforamulus profundi</name>
    <dbReference type="NCBI Taxonomy" id="1383067"/>
    <lineage>
        <taxon>Bacteria</taxon>
        <taxon>Bacillati</taxon>
        <taxon>Bacillota</taxon>
        <taxon>Clostridia</taxon>
        <taxon>Eubacteriales</taxon>
        <taxon>Peptococcaceae</taxon>
        <taxon>Desulforamulus</taxon>
    </lineage>
</organism>
<dbReference type="EMBL" id="AWQQ01000048">
    <property type="protein sequence ID" value="PHJ38515.1"/>
    <property type="molecule type" value="Genomic_DNA"/>
</dbReference>
<feature type="transmembrane region" description="Helical" evidence="1">
    <location>
        <begin position="6"/>
        <end position="24"/>
    </location>
</feature>
<proteinExistence type="predicted"/>
<dbReference type="Pfam" id="PF16111">
    <property type="entry name" value="DUF4829"/>
    <property type="match status" value="1"/>
</dbReference>
<dbReference type="AlphaFoldDB" id="A0A2C6MFR3"/>
<protein>
    <recommendedName>
        <fullName evidence="2">DUF4829 domain-containing protein</fullName>
    </recommendedName>
</protein>
<evidence type="ECO:0000256" key="1">
    <source>
        <dbReference type="SAM" id="Phobius"/>
    </source>
</evidence>
<evidence type="ECO:0000313" key="4">
    <source>
        <dbReference type="Proteomes" id="UP000222564"/>
    </source>
</evidence>